<name>A0A368GM13_ANCCA</name>
<keyword evidence="3" id="KW-1185">Reference proteome</keyword>
<reference evidence="2 3" key="1">
    <citation type="submission" date="2014-10" db="EMBL/GenBank/DDBJ databases">
        <title>Draft genome of the hookworm Ancylostoma caninum.</title>
        <authorList>
            <person name="Mitreva M."/>
        </authorList>
    </citation>
    <scope>NUCLEOTIDE SEQUENCE [LARGE SCALE GENOMIC DNA]</scope>
    <source>
        <strain evidence="2 3">Baltimore</strain>
    </source>
</reference>
<evidence type="ECO:0000313" key="2">
    <source>
        <dbReference type="EMBL" id="RCN45374.1"/>
    </source>
</evidence>
<gene>
    <name evidence="2" type="ORF">ANCCAN_08595</name>
</gene>
<evidence type="ECO:0000256" key="1">
    <source>
        <dbReference type="SAM" id="MobiDB-lite"/>
    </source>
</evidence>
<feature type="region of interest" description="Disordered" evidence="1">
    <location>
        <begin position="1"/>
        <end position="49"/>
    </location>
</feature>
<dbReference type="AlphaFoldDB" id="A0A368GM13"/>
<dbReference type="EMBL" id="JOJR01000103">
    <property type="protein sequence ID" value="RCN45374.1"/>
    <property type="molecule type" value="Genomic_DNA"/>
</dbReference>
<evidence type="ECO:0000313" key="3">
    <source>
        <dbReference type="Proteomes" id="UP000252519"/>
    </source>
</evidence>
<sequence>MYPFNQLQRELSDHSSGHESSLSCSSRKMAQSKENFESNGRVVDDDRPRFRMQRNGSVWRNSCVSRSLHPVFMTLQFLALFPNPNSKRKHRWRRVTVS</sequence>
<accession>A0A368GM13</accession>
<organism evidence="2 3">
    <name type="scientific">Ancylostoma caninum</name>
    <name type="common">Dog hookworm</name>
    <dbReference type="NCBI Taxonomy" id="29170"/>
    <lineage>
        <taxon>Eukaryota</taxon>
        <taxon>Metazoa</taxon>
        <taxon>Ecdysozoa</taxon>
        <taxon>Nematoda</taxon>
        <taxon>Chromadorea</taxon>
        <taxon>Rhabditida</taxon>
        <taxon>Rhabditina</taxon>
        <taxon>Rhabditomorpha</taxon>
        <taxon>Strongyloidea</taxon>
        <taxon>Ancylostomatidae</taxon>
        <taxon>Ancylostomatinae</taxon>
        <taxon>Ancylostoma</taxon>
    </lineage>
</organism>
<protein>
    <submittedName>
        <fullName evidence="2">Uncharacterized protein</fullName>
    </submittedName>
</protein>
<proteinExistence type="predicted"/>
<dbReference type="Proteomes" id="UP000252519">
    <property type="component" value="Unassembled WGS sequence"/>
</dbReference>
<comment type="caution">
    <text evidence="2">The sequence shown here is derived from an EMBL/GenBank/DDBJ whole genome shotgun (WGS) entry which is preliminary data.</text>
</comment>
<dbReference type="OrthoDB" id="10533518at2759"/>